<evidence type="ECO:0000256" key="2">
    <source>
        <dbReference type="RuleBase" id="RU000363"/>
    </source>
</evidence>
<dbReference type="AlphaFoldDB" id="A0A1Z5SVX4"/>
<evidence type="ECO:0008006" key="5">
    <source>
        <dbReference type="Google" id="ProtNLM"/>
    </source>
</evidence>
<dbReference type="EMBL" id="MUNK01000221">
    <property type="protein sequence ID" value="OTA24965.1"/>
    <property type="molecule type" value="Genomic_DNA"/>
</dbReference>
<comment type="similarity">
    <text evidence="1 2">Belongs to the short-chain dehydrogenases/reductases (SDR) family.</text>
</comment>
<keyword evidence="4" id="KW-1185">Reference proteome</keyword>
<dbReference type="InParanoid" id="A0A1Z5SVX4"/>
<sequence length="291" mass="31584">MTRTALISGGARGIGRALTRHFLQTGYRVFIFDLDEAELRHTVHVHLAAYAEDGMVGYTVCDLRDVGEVRRKVGEAVEFFRSKGSERRGGEGGEGEAEEGRIDVLVNNGGIASAQWGGGKGMEDWETMGEWIAYMETNLTAPFAVSQACIPYMKLEGNQDNDQSSDPGPCIIHIGSFRAHQSDPNQEGYASSKAGQLGLMHSMAISLQSFGIRVNLVAPGRVKVAHESKEGDEKGLEWAQLNEEKDVQDHPSNRAGMPEDIADAVEYLVNAGFVTGQEITVDGGATRVKKK</sequence>
<dbReference type="Pfam" id="PF13561">
    <property type="entry name" value="adh_short_C2"/>
    <property type="match status" value="1"/>
</dbReference>
<dbReference type="PRINTS" id="PR00080">
    <property type="entry name" value="SDRFAMILY"/>
</dbReference>
<name>A0A1Z5SVX4_HORWE</name>
<protein>
    <recommendedName>
        <fullName evidence="5">Short chain alcohol dehydrogenase</fullName>
    </recommendedName>
</protein>
<dbReference type="Proteomes" id="UP000194280">
    <property type="component" value="Unassembled WGS sequence"/>
</dbReference>
<evidence type="ECO:0000313" key="3">
    <source>
        <dbReference type="EMBL" id="OTA24965.1"/>
    </source>
</evidence>
<proteinExistence type="inferred from homology"/>
<dbReference type="GO" id="GO:0030497">
    <property type="term" value="P:fatty acid elongation"/>
    <property type="evidence" value="ECO:0007669"/>
    <property type="project" value="TreeGrafter"/>
</dbReference>
<dbReference type="InterPro" id="IPR002347">
    <property type="entry name" value="SDR_fam"/>
</dbReference>
<dbReference type="Gene3D" id="3.40.50.720">
    <property type="entry name" value="NAD(P)-binding Rossmann-like Domain"/>
    <property type="match status" value="1"/>
</dbReference>
<gene>
    <name evidence="3" type="ORF">BTJ68_11921</name>
</gene>
<dbReference type="InterPro" id="IPR036291">
    <property type="entry name" value="NAD(P)-bd_dom_sf"/>
</dbReference>
<accession>A0A1Z5SVX4</accession>
<dbReference type="GO" id="GO:0016616">
    <property type="term" value="F:oxidoreductase activity, acting on the CH-OH group of donors, NAD or NADP as acceptor"/>
    <property type="evidence" value="ECO:0007669"/>
    <property type="project" value="TreeGrafter"/>
</dbReference>
<dbReference type="SUPFAM" id="SSF51735">
    <property type="entry name" value="NAD(P)-binding Rossmann-fold domains"/>
    <property type="match status" value="1"/>
</dbReference>
<evidence type="ECO:0000256" key="1">
    <source>
        <dbReference type="ARBA" id="ARBA00006484"/>
    </source>
</evidence>
<reference evidence="3 4" key="1">
    <citation type="submission" date="2017-01" db="EMBL/GenBank/DDBJ databases">
        <title>The recent genome duplication of the halophilic yeast Hortaea werneckii: insights from long-read sequencing.</title>
        <authorList>
            <person name="Sinha S."/>
            <person name="Flibotte S."/>
            <person name="Neira M."/>
            <person name="Lenassi M."/>
            <person name="Gostincar C."/>
            <person name="Stajich J.E."/>
            <person name="Nislow C.E."/>
        </authorList>
    </citation>
    <scope>NUCLEOTIDE SEQUENCE [LARGE SCALE GENOMIC DNA]</scope>
    <source>
        <strain evidence="3 4">EXF-2000</strain>
    </source>
</reference>
<dbReference type="VEuPathDB" id="FungiDB:BTJ68_11921"/>
<organism evidence="3 4">
    <name type="scientific">Hortaea werneckii EXF-2000</name>
    <dbReference type="NCBI Taxonomy" id="1157616"/>
    <lineage>
        <taxon>Eukaryota</taxon>
        <taxon>Fungi</taxon>
        <taxon>Dikarya</taxon>
        <taxon>Ascomycota</taxon>
        <taxon>Pezizomycotina</taxon>
        <taxon>Dothideomycetes</taxon>
        <taxon>Dothideomycetidae</taxon>
        <taxon>Mycosphaerellales</taxon>
        <taxon>Teratosphaeriaceae</taxon>
        <taxon>Hortaea</taxon>
    </lineage>
</organism>
<dbReference type="PANTHER" id="PTHR42760">
    <property type="entry name" value="SHORT-CHAIN DEHYDROGENASES/REDUCTASES FAMILY MEMBER"/>
    <property type="match status" value="1"/>
</dbReference>
<dbReference type="PRINTS" id="PR00081">
    <property type="entry name" value="GDHRDH"/>
</dbReference>
<dbReference type="PANTHER" id="PTHR42760:SF40">
    <property type="entry name" value="3-OXOACYL-[ACYL-CARRIER-PROTEIN] REDUCTASE, CHLOROPLASTIC"/>
    <property type="match status" value="1"/>
</dbReference>
<comment type="caution">
    <text evidence="3">The sequence shown here is derived from an EMBL/GenBank/DDBJ whole genome shotgun (WGS) entry which is preliminary data.</text>
</comment>
<dbReference type="Pfam" id="PF00106">
    <property type="entry name" value="adh_short"/>
    <property type="match status" value="1"/>
</dbReference>
<dbReference type="STRING" id="1157616.A0A1Z5SVX4"/>
<evidence type="ECO:0000313" key="4">
    <source>
        <dbReference type="Proteomes" id="UP000194280"/>
    </source>
</evidence>
<dbReference type="OrthoDB" id="47007at2759"/>
<dbReference type="CDD" id="cd05233">
    <property type="entry name" value="SDR_c"/>
    <property type="match status" value="1"/>
</dbReference>